<feature type="region of interest" description="Disordered" evidence="3">
    <location>
        <begin position="26"/>
        <end position="88"/>
    </location>
</feature>
<feature type="compositionally biased region" description="Basic and acidic residues" evidence="3">
    <location>
        <begin position="28"/>
        <end position="59"/>
    </location>
</feature>
<sequence length="501" mass="53455">MHDIQPTLSQCYGSLELPIAMTAQTLSRDLKDDRANEDENSHENKSLSEKSDNAEDSRPNHGSFDEEQGSSHHNESAQDPSVSKDDEGNVYPEGGLQAWLVVAGGFFGMMAAFGYMNTVGTYQAYLATNQLASYSESSISWIFSVYIFLAFGAGVQVGPIFDKHGPFWLTVAGAVCLLLSVFLLGVCTQYWHFMIVFGILGGLGNAFIFTPAVSSVGHWFYKGRGNATGIATCGGALGGVIFPLMLQELFPKVGWAWATRIQGFIFVLLLAIAVLLTRSRLPPRKGGSALPDVRVFADPAFALVTAGSFFLELSLFIPIAYITSYALETDGAISETFAYQLLAIFNAGSFLGRWAPGYIADKLGRYNTQVSAVFLCAASALGLWLPATVLAKEAASTTILGLTVAFAALMGFASGSNISLTPVCVGMLCPTKEYGRYVATTYTVVSIGCLIGLPIAGAILSATGGSYWGVALFTGLGYICGLACFATVRVMKAGWKLNVLY</sequence>
<feature type="transmembrane region" description="Helical" evidence="4">
    <location>
        <begin position="466"/>
        <end position="488"/>
    </location>
</feature>
<feature type="transmembrane region" description="Helical" evidence="4">
    <location>
        <begin position="437"/>
        <end position="460"/>
    </location>
</feature>
<feature type="transmembrane region" description="Helical" evidence="4">
    <location>
        <begin position="190"/>
        <end position="213"/>
    </location>
</feature>
<evidence type="ECO:0000313" key="7">
    <source>
        <dbReference type="Proteomes" id="UP000230605"/>
    </source>
</evidence>
<evidence type="ECO:0000256" key="2">
    <source>
        <dbReference type="ARBA" id="ARBA00006727"/>
    </source>
</evidence>
<feature type="transmembrane region" description="Helical" evidence="4">
    <location>
        <begin position="366"/>
        <end position="387"/>
    </location>
</feature>
<dbReference type="InterPro" id="IPR036259">
    <property type="entry name" value="MFS_trans_sf"/>
</dbReference>
<evidence type="ECO:0000256" key="1">
    <source>
        <dbReference type="ARBA" id="ARBA00004141"/>
    </source>
</evidence>
<dbReference type="OrthoDB" id="410267at2759"/>
<gene>
    <name evidence="6" type="ORF">CB0940_10605</name>
</gene>
<reference evidence="6 7" key="1">
    <citation type="submission" date="2015-10" db="EMBL/GenBank/DDBJ databases">
        <title>The cercosporin biosynthetic gene cluster was horizontally transferred to several fungal lineages and shown to be expanded in Cercospora beticola based on microsynteny with recipient genomes.</title>
        <authorList>
            <person name="De Jonge R."/>
            <person name="Ebert M.K."/>
            <person name="Suttle J.C."/>
            <person name="Jurick Ii W.M."/>
            <person name="Secor G.A."/>
            <person name="Thomma B.P."/>
            <person name="Van De Peer Y."/>
            <person name="Bolton M.D."/>
        </authorList>
    </citation>
    <scope>NUCLEOTIDE SEQUENCE [LARGE SCALE GENOMIC DNA]</scope>
    <source>
        <strain evidence="6 7">09-40</strain>
    </source>
</reference>
<dbReference type="CDD" id="cd17352">
    <property type="entry name" value="MFS_MCT_SLC16"/>
    <property type="match status" value="1"/>
</dbReference>
<evidence type="ECO:0000259" key="5">
    <source>
        <dbReference type="PROSITE" id="PS50850"/>
    </source>
</evidence>
<dbReference type="AlphaFoldDB" id="A0A2G5HUT3"/>
<keyword evidence="4" id="KW-0472">Membrane</keyword>
<name>A0A2G5HUT3_CERBT</name>
<comment type="subcellular location">
    <subcellularLocation>
        <location evidence="1">Membrane</location>
        <topology evidence="1">Multi-pass membrane protein</topology>
    </subcellularLocation>
</comment>
<feature type="transmembrane region" description="Helical" evidence="4">
    <location>
        <begin position="257"/>
        <end position="276"/>
    </location>
</feature>
<dbReference type="InterPro" id="IPR020846">
    <property type="entry name" value="MFS_dom"/>
</dbReference>
<dbReference type="Pfam" id="PF07690">
    <property type="entry name" value="MFS_1"/>
    <property type="match status" value="1"/>
</dbReference>
<evidence type="ECO:0000313" key="6">
    <source>
        <dbReference type="EMBL" id="PIA96281.1"/>
    </source>
</evidence>
<dbReference type="GO" id="GO:0022857">
    <property type="term" value="F:transmembrane transporter activity"/>
    <property type="evidence" value="ECO:0007669"/>
    <property type="project" value="InterPro"/>
</dbReference>
<feature type="transmembrane region" description="Helical" evidence="4">
    <location>
        <begin position="296"/>
        <end position="317"/>
    </location>
</feature>
<feature type="transmembrane region" description="Helical" evidence="4">
    <location>
        <begin position="167"/>
        <end position="184"/>
    </location>
</feature>
<dbReference type="SUPFAM" id="SSF103473">
    <property type="entry name" value="MFS general substrate transporter"/>
    <property type="match status" value="1"/>
</dbReference>
<dbReference type="PANTHER" id="PTHR11360">
    <property type="entry name" value="MONOCARBOXYLATE TRANSPORTER"/>
    <property type="match status" value="1"/>
</dbReference>
<dbReference type="Proteomes" id="UP000230605">
    <property type="component" value="Chromosome 8"/>
</dbReference>
<comment type="similarity">
    <text evidence="2">Belongs to the major facilitator superfamily. Monocarboxylate porter (TC 2.A.1.13) family.</text>
</comment>
<keyword evidence="4" id="KW-1133">Transmembrane helix</keyword>
<dbReference type="PROSITE" id="PS50850">
    <property type="entry name" value="MFS"/>
    <property type="match status" value="1"/>
</dbReference>
<keyword evidence="4" id="KW-0812">Transmembrane</keyword>
<protein>
    <submittedName>
        <fullName evidence="6">Putative transporter MCH4</fullName>
    </submittedName>
</protein>
<organism evidence="6 7">
    <name type="scientific">Cercospora beticola</name>
    <name type="common">Sugarbeet leaf spot fungus</name>
    <dbReference type="NCBI Taxonomy" id="122368"/>
    <lineage>
        <taxon>Eukaryota</taxon>
        <taxon>Fungi</taxon>
        <taxon>Dikarya</taxon>
        <taxon>Ascomycota</taxon>
        <taxon>Pezizomycotina</taxon>
        <taxon>Dothideomycetes</taxon>
        <taxon>Dothideomycetidae</taxon>
        <taxon>Mycosphaerellales</taxon>
        <taxon>Mycosphaerellaceae</taxon>
        <taxon>Cercospora</taxon>
    </lineage>
</organism>
<dbReference type="GO" id="GO:0016020">
    <property type="term" value="C:membrane"/>
    <property type="evidence" value="ECO:0007669"/>
    <property type="project" value="UniProtKB-SubCell"/>
</dbReference>
<dbReference type="Gene3D" id="1.20.1250.20">
    <property type="entry name" value="MFS general substrate transporter like domains"/>
    <property type="match status" value="2"/>
</dbReference>
<accession>A0A2G5HUT3</accession>
<feature type="transmembrane region" description="Helical" evidence="4">
    <location>
        <begin position="337"/>
        <end position="354"/>
    </location>
</feature>
<evidence type="ECO:0000256" key="4">
    <source>
        <dbReference type="SAM" id="Phobius"/>
    </source>
</evidence>
<feature type="domain" description="Major facilitator superfamily (MFS) profile" evidence="5">
    <location>
        <begin position="300"/>
        <end position="501"/>
    </location>
</feature>
<feature type="transmembrane region" description="Helical" evidence="4">
    <location>
        <begin position="98"/>
        <end position="118"/>
    </location>
</feature>
<feature type="compositionally biased region" description="Basic and acidic residues" evidence="3">
    <location>
        <begin position="69"/>
        <end position="87"/>
    </location>
</feature>
<evidence type="ECO:0000256" key="3">
    <source>
        <dbReference type="SAM" id="MobiDB-lite"/>
    </source>
</evidence>
<dbReference type="PANTHER" id="PTHR11360:SF177">
    <property type="entry name" value="RIBOFLAVIN TRANSPORTER MCH5"/>
    <property type="match status" value="1"/>
</dbReference>
<feature type="transmembrane region" description="Helical" evidence="4">
    <location>
        <begin position="138"/>
        <end position="155"/>
    </location>
</feature>
<feature type="transmembrane region" description="Helical" evidence="4">
    <location>
        <begin position="399"/>
        <end position="425"/>
    </location>
</feature>
<dbReference type="InterPro" id="IPR011701">
    <property type="entry name" value="MFS"/>
</dbReference>
<dbReference type="InterPro" id="IPR050327">
    <property type="entry name" value="Proton-linked_MCT"/>
</dbReference>
<dbReference type="EMBL" id="LKMD01000103">
    <property type="protein sequence ID" value="PIA96281.1"/>
    <property type="molecule type" value="Genomic_DNA"/>
</dbReference>
<proteinExistence type="inferred from homology"/>
<comment type="caution">
    <text evidence="6">The sequence shown here is derived from an EMBL/GenBank/DDBJ whole genome shotgun (WGS) entry which is preliminary data.</text>
</comment>